<organism evidence="2 3">
    <name type="scientific">Gramella jeungdoensis</name>
    <dbReference type="NCBI Taxonomy" id="708091"/>
    <lineage>
        <taxon>Bacteria</taxon>
        <taxon>Pseudomonadati</taxon>
        <taxon>Bacteroidota</taxon>
        <taxon>Flavobacteriia</taxon>
        <taxon>Flavobacteriales</taxon>
        <taxon>Flavobacteriaceae</taxon>
        <taxon>Christiangramia</taxon>
    </lineage>
</organism>
<dbReference type="InterPro" id="IPR027417">
    <property type="entry name" value="P-loop_NTPase"/>
</dbReference>
<feature type="domain" description="PD-(D/E)XK endonuclease-like" evidence="1">
    <location>
        <begin position="638"/>
        <end position="908"/>
    </location>
</feature>
<dbReference type="AlphaFoldDB" id="A0A4Y8ASN9"/>
<dbReference type="InterPro" id="IPR038726">
    <property type="entry name" value="PDDEXK_AddAB-type"/>
</dbReference>
<protein>
    <submittedName>
        <fullName evidence="2">PD-(D/E)XK nuclease family protein</fullName>
    </submittedName>
</protein>
<proteinExistence type="predicted"/>
<dbReference type="InterPro" id="IPR001611">
    <property type="entry name" value="Leu-rich_rpt"/>
</dbReference>
<dbReference type="EMBL" id="SNQI01000003">
    <property type="protein sequence ID" value="TEW73839.1"/>
    <property type="molecule type" value="Genomic_DNA"/>
</dbReference>
<dbReference type="Pfam" id="PF12705">
    <property type="entry name" value="PDDEXK_1"/>
    <property type="match status" value="1"/>
</dbReference>
<dbReference type="PROSITE" id="PS51450">
    <property type="entry name" value="LRR"/>
    <property type="match status" value="1"/>
</dbReference>
<keyword evidence="3" id="KW-1185">Reference proteome</keyword>
<evidence type="ECO:0000259" key="1">
    <source>
        <dbReference type="Pfam" id="PF12705"/>
    </source>
</evidence>
<accession>A0A4Y8ASN9</accession>
<dbReference type="SUPFAM" id="SSF52980">
    <property type="entry name" value="Restriction endonuclease-like"/>
    <property type="match status" value="1"/>
</dbReference>
<dbReference type="Gene3D" id="3.90.320.10">
    <property type="match status" value="1"/>
</dbReference>
<reference evidence="2 3" key="1">
    <citation type="journal article" date="2011" name="J. Microbiol.">
        <title>Gramella jeungdoensis sp. nov., isolated from a solar saltern in Korea.</title>
        <authorList>
            <person name="Joung Y."/>
            <person name="Kim H."/>
            <person name="Jang T."/>
            <person name="Ahn T.S."/>
            <person name="Joh K."/>
        </authorList>
    </citation>
    <scope>NUCLEOTIDE SEQUENCE [LARGE SCALE GENOMIC DNA]</scope>
    <source>
        <strain evidence="2 3">KCTC 23123</strain>
    </source>
</reference>
<dbReference type="InterPro" id="IPR011604">
    <property type="entry name" value="PDDEXK-like_dom_sf"/>
</dbReference>
<name>A0A4Y8ASN9_9FLAO</name>
<comment type="caution">
    <text evidence="2">The sequence shown here is derived from an EMBL/GenBank/DDBJ whole genome shotgun (WGS) entry which is preliminary data.</text>
</comment>
<dbReference type="RefSeq" id="WP_134248238.1">
    <property type="nucleotide sequence ID" value="NZ_SNQI01000003.1"/>
</dbReference>
<dbReference type="InterPro" id="IPR011335">
    <property type="entry name" value="Restrct_endonuc-II-like"/>
</dbReference>
<sequence length="913" mass="106226">MDSFISKVVKDVINKNTTIKDCVFVLPSQRACVFLKKELVESTTSSFILSKIISIENYIQELADINLIDTTQLLFEFYSVYKEILTQELIESFETFSQWATIVLHDFNEIDSYLVSSKDLFSNLKDLKKIEYWFQDKAPSKLALNYLQFFEHLNKLYNLLYKKLKKNKFGYQGLIYREAVHNLEYYIENNNNKHIVFIGFNALNKAEEVIFQELLNNNLASIYWDSNPNLFNNANEAGVFLRKYKTTWAYYKKAPFLWMDETNLEERNIEFIGAPKNITQIKYAGELLSKFENHQNTALVLADENLLALTLNSLPNSVKNINITMGYPLKDIPFSNLFEKLFKLHLNQQKFNKQTQHQFYYKDVLNLLNDPFLNKLHGETLQKIVAKLKSENTIFLSKKAIEDCISNPEKEQLENVLILFTFSNNVNTIIKQCSNLINVLKNYVDGVDKEYLYRFYTVFKQLETLNGSYNHITNLKTLAQFYNQLLNNEKLAFQGEPLKGLQLMGMLETRALDFETVIITSVNEGILPGSKNENSFLPFDVKKYFKMPTYQEKDAIFSYHFQRLLQRAKNVYLIYNTETDGYGSGEKSRFLTQLEINNPSIKKTIINPKVQKHEEILLQIEKTPDVINKLKAVFTKGISPSALATYIYNPISFYEQKVLEIRDDDEVEETIAANTMGSVIHDVLEQLYKPFIGVFLSKENIVQMQQQTPELLIKFFEKHYKKGNIETGKNKLIFEVCKNHINRFLKQELSLIHKGNKLKILALEAKLNCNIIIEGIGFPINLRGIVDRIDELNGSTRIIDYKTGKVEAKHLKMDDFSVIGEEYKYTKAMQVMLYSFMFVSNENANFNKLESGIISFKNLNAGFLKMNFSEKPRGVDSHVSEERIHDFMIEIKNIIKEILNPEIPFIQKEDLPF</sequence>
<gene>
    <name evidence="2" type="ORF">E2488_10195</name>
</gene>
<evidence type="ECO:0000313" key="2">
    <source>
        <dbReference type="EMBL" id="TEW73839.1"/>
    </source>
</evidence>
<dbReference type="OrthoDB" id="9762792at2"/>
<dbReference type="SUPFAM" id="SSF52540">
    <property type="entry name" value="P-loop containing nucleoside triphosphate hydrolases"/>
    <property type="match status" value="1"/>
</dbReference>
<evidence type="ECO:0000313" key="3">
    <source>
        <dbReference type="Proteomes" id="UP000298517"/>
    </source>
</evidence>
<dbReference type="Proteomes" id="UP000298517">
    <property type="component" value="Unassembled WGS sequence"/>
</dbReference>